<feature type="region of interest" description="Disordered" evidence="11">
    <location>
        <begin position="2403"/>
        <end position="2568"/>
    </location>
</feature>
<feature type="compositionally biased region" description="Low complexity" evidence="11">
    <location>
        <begin position="522"/>
        <end position="548"/>
    </location>
</feature>
<feature type="compositionally biased region" description="Acidic residues" evidence="11">
    <location>
        <begin position="2850"/>
        <end position="2860"/>
    </location>
</feature>
<feature type="region of interest" description="Disordered" evidence="11">
    <location>
        <begin position="1358"/>
        <end position="1433"/>
    </location>
</feature>
<feature type="compositionally biased region" description="Low complexity" evidence="11">
    <location>
        <begin position="314"/>
        <end position="329"/>
    </location>
</feature>
<dbReference type="Proteomes" id="UP000224006">
    <property type="component" value="Unassembled WGS sequence"/>
</dbReference>
<evidence type="ECO:0000256" key="4">
    <source>
        <dbReference type="ARBA" id="ARBA00022723"/>
    </source>
</evidence>
<comment type="similarity">
    <text evidence="8 10">Belongs to the E3 ubiquitin-protein ligase UBR1-like family.</text>
</comment>
<feature type="compositionally biased region" description="Basic and acidic residues" evidence="11">
    <location>
        <begin position="3689"/>
        <end position="3699"/>
    </location>
</feature>
<feature type="compositionally biased region" description="Basic and acidic residues" evidence="11">
    <location>
        <begin position="2114"/>
        <end position="2131"/>
    </location>
</feature>
<feature type="region of interest" description="Disordered" evidence="11">
    <location>
        <begin position="4477"/>
        <end position="4503"/>
    </location>
</feature>
<dbReference type="EMBL" id="NWUJ01000014">
    <property type="protein sequence ID" value="PFH31695.1"/>
    <property type="molecule type" value="Genomic_DNA"/>
</dbReference>
<feature type="region of interest" description="Disordered" evidence="11">
    <location>
        <begin position="267"/>
        <end position="463"/>
    </location>
</feature>
<feature type="region of interest" description="Disordered" evidence="11">
    <location>
        <begin position="3562"/>
        <end position="3649"/>
    </location>
</feature>
<feature type="region of interest" description="Disordered" evidence="11">
    <location>
        <begin position="3661"/>
        <end position="3827"/>
    </location>
</feature>
<feature type="compositionally biased region" description="Low complexity" evidence="11">
    <location>
        <begin position="2244"/>
        <end position="2266"/>
    </location>
</feature>
<feature type="region of interest" description="Disordered" evidence="11">
    <location>
        <begin position="3506"/>
        <end position="3529"/>
    </location>
</feature>
<evidence type="ECO:0000256" key="8">
    <source>
        <dbReference type="ARBA" id="ARBA00046341"/>
    </source>
</evidence>
<feature type="region of interest" description="Disordered" evidence="11">
    <location>
        <begin position="2682"/>
        <end position="2860"/>
    </location>
</feature>
<sequence length="4926" mass="527960">MEPFPAAESIFPPSSSPTAASTASLFSPLDSLDPEHLFKDLDSFVTSADIPLLTNVLKRALYCRRSAPTCTRSPRPLVCSPTAKAGRASQPSLRAWLREVAVPCPCLVEHDRISMEDGGGGACGAHLKKGDIGFRCLDCEHDSTCVVCAPCFLNGDHSSHHYMIMQASGGCCDCGDPSSWAPSGFCSKHRGVTPEMDGPSSTLALPPFLRLRGQKHISSCIAFVTQRLRHFPRETLLRSATRRHLQETLAEALVAAQQELELFHRQQRERAAPDAVPTHAEASASFPRSAQSADAPGEGRRNRRERTGAEGEGDPVAAGAAAGSSAEDAAGGGLPTGDSVRLERDGGEAESFLESSESESERSTPSEEDGSEGGGGREAARMSSAWRREAEDDGDEENAALGGEGEGEGEGELLQQDASASVPARRRRHPRPITRDAAPGAGEEDVVGEAPSSSLFRGSDDRDGNLFDFQLWGDALRLTPEEVAALTIAAVAGRDLDSQSAIDAGTRAALAAVRARERAEQRGAASPSRSPSSASAAASLSPRLPPAGEEGRRRGASERGEVVPASRWWNDGEQDAEAGEEMAHEAEGRAGAFSALEMRRSEEDAAEDAATRAAVVRFSAAAAVSASASPARLPPPSSALSYASTLSLFFLDRLASSTLSPASSAGGVPQGRSRTLSSNSSRDRDGGRSFSPFDTAFFSSPASRAFMSHGLAELLELRMFQQRNQTPREGRRGSPSRGSGGGNPNAANAAAGANGPFPHGRGGGVARRGEASEGGERGERGERDARDFLLRPERPGADFLPRSSSSSLSLSSFSPFSETAKNAMLVLTQAVIAWLFELASKHLGYRWFINSSLVPSALVRWICEHGTLGASLQRQLHDFYMLLFASPKFKNKFAGLILDHYSHVARGVPLVDEESARRDFDAGIQARKRAREGVKCAGCGGASSLPCVWGFTGFVVAAEYSVQRLVSRHSTLARTEEKLSPWSFWKVPKRIGGLCLPIDAAHSCSASPPLASRERSRVFYRASPVQSCDLGSLTVQLFTVPNLAEIAVWEKDLVARGISFLKEAPTMSSPHEVEIMLNGLEYINPKLKGPEKRVLQDLCYVMSEETVWRRFFQADVLTICRILQPLWAFMLRFHRANLQVRHAREHVMYEMLHQWHNACILEDEMLRMVKRLGNGCRSSSHASFAPVIPLLSTLRPALLRLPPVPAFRALPPSSPPSSAFLSSHGYAVGSLHSPLTRTFVRFLCPDLLRAYLDLSSPSPCTSCASPPSLGSATSASLHRELVSLFPPRLAYLLMREGTASLFFAGALQVGYWVRNGEALMKEHVREYERSRADGFDLASLQIGFLLLAFQRRLQRADKRGERDRLAGGSRGRDGVPASALPNSAETERGGDAGGDEGKKREPVSVEEDTETLPSGEAEKNEESQGGGLREAPTSENLEEVVAREFHPLIVFFLAFCPARFSPQKLLERPGDTDASLSTSFPFPMRGSAPFSLFSLHRDSAASTSSSSLPFSFLPSLGHGQPPSAAGGAGAPPAPPQGERPSPPASSAAEPAASSSSLFSFASPSSAAPSASPPQAPASASFATLEKRAAEAILSFHAALLREAASHETVWDPAGQTIDPQSIAAEFVLLEMWKMLASVVASLFFLEKMNLHRLTARDKYLSRYSYLLRRQIVQLLALQPCTLARLERAVGRSGRLHPAFPQLLDELTTFSSLRSKSAENANAVVPQIRTSRGLLSGFASGGGGQPSAAAPLLRLKKESWKFFDAFGASDRLIAAGVSRKREHLGLARAEMHVAEEEALRHNDAPLLWPSREARDMPAEFFQMQDLVIDALVADDSRHLLFRLLVQLLEAKNRGPDCHASSASASGDSAAGLHSSLASPPAAVAQASSSSGGGGATDASSSSAVSPSASSSSSCGAFLHDAVCSALKLLDALVQAKRRRDRGELSDGEGQGECKKQAHETQAGSGSGGGTECSNSRGVEPSSGQATGKEHAAEGCEVIPPAFVRCLRAEVQRLHDAEATFAEVRRYCRTLLSRMALPVEEARAPSEGSLGAEETSWEVQSEARAQPGAAKLTTGVPRGGSQRAGAAGQAADTGVAVERSEKMGEGTGSQGGDEAAQEKRQEEKRAQAGKDEEAGLSEGARKQRQMLLAMQQRQRDFHCFLEDADMLSSSDEEDESSAPDAAAVHTQPGSAATSMSGESGSGQEQGARGAGLQPALSEAARHQSKPSDASCALSSSTRLLPLTQPEEAAASSSASVSAGEAVASEGASDPSSFASAQGAQEATGESRTRLQAGLSAPPLLQPVSLSPSTSSRRSPSKPSPQKLSLSRRQRLTKEEEEMRCGVCLEGHSAAQPLALLGHLSQTNMLRRLARKGRGSLPASHPAFSSCGHVAHVSCLHALQETAAAGGRAGGRNGEDAPGGRGVAGGAEGRRAREEEEGTGRARRAELAVAGEEGGEERRGRDKRRQGLAPGGGGEEDTPLQEEPDGKRRATESPIGLQKETLERCGDEEREKAAQDGGGDREKKKRGRPDGEGLSDSSGESLKARRKQRDSRGLQESDGALADDSPLRETGREAPLLVAPCDCCSSSPRSLWGCRCRQASSGLRGGLGSPPETAAVSFGDEQEGGGAGVATQDTLVPPRLAGIPSRAAASPQASSPSACASSSRFAWYGVWRPSLGAAVGRAAGSDWFKGMPAGRAGKLRRASRLRETRTEQGNANSRADRRRRSSTQALSSRLPGLSPSNGGRQGDSSAASSSSAFAEGRSPGAKRALRRSAREAERRRMTAENRGGGGSGGDAVLLEEEDEEENTLGAAAPSPGSGVRAEQREENGGGSKGGMQSEEGSQSDASLSSESLSQDEDYFPAEALADTEVEEANAQTSLYHASVRPARPIPEYDWETPRRPPARRGVLGMRTRRRGRRERGGRVAFSLSLFGGGELRVDPLGDEEDAETADFDSQDDERCGREDGHGSYRWGALCDECQFRNRFFRMHAFPPKKRGKKKGRAGRSAAACPWVPLQDDVDTLLCKRRNGGPVHPDFFIDAWRSIQRLGHVSWVSRCDVAQAFLDSAIGAFASANRRQTGRLAHSAASPWREMRELHYLPFYPCPSNWNLPPHPSSSPVTHAYFNFHTRVCDHTRRSFEFMERLFPSGGREGAGLTQAAERSRSGGERRDRRARGEPRQALGRTEGGEDPARGWGLLPGDTNFFSALFASTMLGRARGQPPPRGQGSAGAQGDRTAETEAYAPVASWSRVSQPGHPLRTGTGSGEVGALADAVPQAVDGDAPSSGKSEPTRRKETGDAACEFASSVSPSFLPLCPDCGGVRIARLLKEIETRGMEREELERLPRDLVEQLSPCSCWTSDELSAWRGAGAGLHMEILEWCAYASVLIHSSVDSPEGRREGDAESFFEDREPWVQVVRNCFLLDAFPARCFAWMDDITRFGYWSAANRFPRSYLQLATSPLTPEQDEDDGRRWRRERRETSAGQSEAGERAPCASSLSAAGACCADCRQGQLPGAGGDQTAAQGQARSSSSSSSSAASSGFSSSFLSSFFAASALPAVAGRHAGASLGDPVSRISAAGPGGEPAARRGSAQEEPRSGRGVGEERERTTADEEDGSMSSCSSNTEEESSDEVGETYGGFAEAQQEARERLRENTNELHWLPAAPSRAFAEARSHIPGSPVSCATEDMSSSGFSGSSSGEERPRTERTKGCGAAASLFTRRKREEEPEGFEAGEARLASSGRDGEGDGGRRGRTAARGTRLTAHPDSRAPGPGRSGSRRGDRRGTDGGDASRGDWRKRRGGKVKRRDKDRHHASSDAVARRRKQKGMKAKLSRKAEKKMNRERLRLLQIEETYPVWGIEDLDRKSLLFNPWACDIKAEFMKAFFTRCLKTPHQIRRRLSELLCIRALQLMDDVLVEEAGKVFASRFPAPASSAGEQDTFEFPIGHPIHREAFAAFWRDWLKPWEASGDLPGNVAESLPWYGFSYLGQLSQLRGALHAQQGRSPPAAPVKRHVFPVAPPSLCSLASSPRGWAGGTELCPATLPPSCLTETEKENLVLSSRYLSKCGPSCSKSGVQWLYRACRWSSDLPSLLAALSESQGRDGRMHAELAGEQEGRKSGDRGLASSASGSRKSPPLSACSPIYRALVNDVTLKADQNKEVHATPLLGASGAAYEGPDRLHRLDLLLGEGKTREAFWKLLAGKLPQKPSLLSLLEPKARPQTAAQASAAAGGGGPRMRSGDEKTGRQTACRNRAAERDGAGRSGEGARRTSGERGDPGERDTEVPRTETCPGRGRQGTEGQSALGSSPKDESIAKELVCETREQNSSRTSDREEESSGRPGARKGVREEAEVQSSAKKPNSTPLLSWWLQARAGSLPELFEALAWKLMCRGCLRYAPTSLPTCGGRACGVAEGAIKAETCEVTSHGDRAAGGGEGMDVDMGSEQQRPADAGGSVAGACAEGDRGYEWSASDVDVGKLVPAHLRRAPGDGVLRKGRKAQRGDCEQREATEGVQDESERTRRTAPFCAVCPCSGDVSRRYSSGPLRWSSFSAPEGEVRAYVQLLWQRFEARFIVAMASFLRFAVWLISAVWRLDSTLLSRLRASLRKPAGEEQLRLLLQILQLPLHFEEQEDCGAQKGEDEGFEANPRATETWNAGVERENEIETPRRETTVRKEEAEHGAGADYSRASGYDGVWEDDSTGAAPRLLIEAPDVERSCGESIPSSFSLPQPGVLGAFPCSPPRNTVLSTICRLMFSPLVVEGAATAAERRVELSPPSTDDVQLLPLHLPKDFLDLLRQTLLRKCPHCGDSPEHKALCLVCGAVVCVGSSCCKEEGSTREAAWGECMLHAHTCGGGSGIFLLVEQSMLFAVDGSSWFPLENVYVDDGGESDPRFRRGLERMTLHEACTRRLSWLLMNGRLLPFVSRSYIRPFSLSDAMTVRWP</sequence>
<dbReference type="GO" id="GO:0000151">
    <property type="term" value="C:ubiquitin ligase complex"/>
    <property type="evidence" value="ECO:0007669"/>
    <property type="project" value="TreeGrafter"/>
</dbReference>
<feature type="compositionally biased region" description="Basic and acidic residues" evidence="11">
    <location>
        <begin position="3635"/>
        <end position="3646"/>
    </location>
</feature>
<feature type="compositionally biased region" description="Low complexity" evidence="11">
    <location>
        <begin position="1895"/>
        <end position="1904"/>
    </location>
</feature>
<feature type="region of interest" description="Disordered" evidence="11">
    <location>
        <begin position="3143"/>
        <end position="3190"/>
    </location>
</feature>
<feature type="compositionally biased region" description="Polar residues" evidence="11">
    <location>
        <begin position="2185"/>
        <end position="2194"/>
    </location>
</feature>
<feature type="compositionally biased region" description="Basic and acidic residues" evidence="11">
    <location>
        <begin position="4091"/>
        <end position="4108"/>
    </location>
</feature>
<feature type="region of interest" description="Disordered" evidence="11">
    <location>
        <begin position="513"/>
        <end position="570"/>
    </location>
</feature>
<feature type="region of interest" description="Disordered" evidence="11">
    <location>
        <begin position="1855"/>
        <end position="1904"/>
    </location>
</feature>
<dbReference type="InterPro" id="IPR044046">
    <property type="entry name" value="E3_ligase_UBR-like_C"/>
</dbReference>
<feature type="compositionally biased region" description="Polar residues" evidence="11">
    <location>
        <begin position="1970"/>
        <end position="1984"/>
    </location>
</feature>
<dbReference type="InterPro" id="IPR003126">
    <property type="entry name" value="Znf_UBR"/>
</dbReference>
<feature type="compositionally biased region" description="Basic and acidic residues" evidence="11">
    <location>
        <begin position="4642"/>
        <end position="4666"/>
    </location>
</feature>
<feature type="compositionally biased region" description="Basic and acidic residues" evidence="11">
    <location>
        <begin position="4295"/>
        <end position="4324"/>
    </location>
</feature>
<keyword evidence="7 10" id="KW-0862">Zinc</keyword>
<feature type="compositionally biased region" description="Polar residues" evidence="11">
    <location>
        <begin position="2267"/>
        <end position="2283"/>
    </location>
</feature>
<feature type="compositionally biased region" description="Basic and acidic residues" evidence="11">
    <location>
        <begin position="2769"/>
        <end position="2780"/>
    </location>
</feature>
<dbReference type="GO" id="GO:0005737">
    <property type="term" value="C:cytoplasm"/>
    <property type="evidence" value="ECO:0007669"/>
    <property type="project" value="TreeGrafter"/>
</dbReference>
<comment type="caution">
    <text evidence="13">The sequence shown here is derived from an EMBL/GenBank/DDBJ whole genome shotgun (WGS) entry which is preliminary data.</text>
</comment>
<comment type="function">
    <text evidence="10">Ubiquitin ligase protein which is a component of the N-end rule pathway. Recognizes and binds to proteins bearing specific N-terminal residues that are destabilizing according to the N-end rule, leading to their ubiquitination and subsequent degradation.</text>
</comment>
<feature type="compositionally biased region" description="Acidic residues" evidence="11">
    <location>
        <begin position="2794"/>
        <end position="2803"/>
    </location>
</feature>
<evidence type="ECO:0000256" key="2">
    <source>
        <dbReference type="ARBA" id="ARBA00004906"/>
    </source>
</evidence>
<keyword evidence="4 10" id="KW-0479">Metal-binding</keyword>
<evidence type="ECO:0000313" key="13">
    <source>
        <dbReference type="EMBL" id="PFH31695.1"/>
    </source>
</evidence>
<feature type="compositionally biased region" description="Low complexity" evidence="11">
    <location>
        <begin position="1512"/>
        <end position="1525"/>
    </location>
</feature>
<evidence type="ECO:0000256" key="6">
    <source>
        <dbReference type="ARBA" id="ARBA00022786"/>
    </source>
</evidence>
<dbReference type="KEGG" id="bbes:BESB_026690"/>
<feature type="compositionally biased region" description="Low complexity" evidence="11">
    <location>
        <begin position="3510"/>
        <end position="3529"/>
    </location>
</feature>
<dbReference type="PROSITE" id="PS51157">
    <property type="entry name" value="ZF_UBR"/>
    <property type="match status" value="1"/>
</dbReference>
<feature type="region of interest" description="Disordered" evidence="11">
    <location>
        <begin position="660"/>
        <end position="688"/>
    </location>
</feature>
<feature type="compositionally biased region" description="Acidic residues" evidence="11">
    <location>
        <begin position="2937"/>
        <end position="2952"/>
    </location>
</feature>
<evidence type="ECO:0000256" key="1">
    <source>
        <dbReference type="ARBA" id="ARBA00000900"/>
    </source>
</evidence>
<feature type="compositionally biased region" description="Gly residues" evidence="11">
    <location>
        <begin position="2404"/>
        <end position="2424"/>
    </location>
</feature>
<feature type="compositionally biased region" description="Low complexity" evidence="11">
    <location>
        <begin position="2195"/>
        <end position="2209"/>
    </location>
</feature>
<feature type="region of interest" description="Disordered" evidence="11">
    <location>
        <begin position="4617"/>
        <end position="4677"/>
    </location>
</feature>
<feature type="region of interest" description="Disordered" evidence="11">
    <location>
        <begin position="2933"/>
        <end position="2956"/>
    </location>
</feature>
<feature type="region of interest" description="Disordered" evidence="11">
    <location>
        <begin position="1937"/>
        <end position="1990"/>
    </location>
</feature>
<comment type="pathway">
    <text evidence="2 10">Protein modification; protein ubiquitination.</text>
</comment>
<dbReference type="Gene3D" id="2.10.110.30">
    <property type="match status" value="1"/>
</dbReference>
<evidence type="ECO:0000256" key="11">
    <source>
        <dbReference type="SAM" id="MobiDB-lite"/>
    </source>
</evidence>
<dbReference type="PANTHER" id="PTHR21497:SF24">
    <property type="entry name" value="E3 UBIQUITIN-PROTEIN LIGASE UBR1"/>
    <property type="match status" value="1"/>
</dbReference>
<feature type="region of interest" description="Disordered" evidence="11">
    <location>
        <begin position="4204"/>
        <end position="4347"/>
    </location>
</feature>
<feature type="region of interest" description="Disordered" evidence="11">
    <location>
        <begin position="2040"/>
        <end position="2149"/>
    </location>
</feature>
<feature type="compositionally biased region" description="Basic and acidic residues" evidence="11">
    <location>
        <begin position="549"/>
        <end position="561"/>
    </location>
</feature>
<evidence type="ECO:0000256" key="5">
    <source>
        <dbReference type="ARBA" id="ARBA00022771"/>
    </source>
</evidence>
<evidence type="ECO:0000256" key="10">
    <source>
        <dbReference type="RuleBase" id="RU366018"/>
    </source>
</evidence>
<feature type="compositionally biased region" description="Basic and acidic residues" evidence="11">
    <location>
        <begin position="297"/>
        <end position="309"/>
    </location>
</feature>
<feature type="compositionally biased region" description="Basic residues" evidence="11">
    <location>
        <begin position="3810"/>
        <end position="3822"/>
    </location>
</feature>
<feature type="compositionally biased region" description="Basic and acidic residues" evidence="11">
    <location>
        <begin position="2425"/>
        <end position="2443"/>
    </location>
</feature>
<feature type="compositionally biased region" description="Low complexity" evidence="11">
    <location>
        <begin position="2292"/>
        <end position="2311"/>
    </location>
</feature>
<feature type="region of interest" description="Disordered" evidence="11">
    <location>
        <begin position="2599"/>
        <end position="2629"/>
    </location>
</feature>
<feature type="region of interest" description="Disordered" evidence="11">
    <location>
        <begin position="3208"/>
        <end position="3232"/>
    </location>
</feature>
<feature type="compositionally biased region" description="Acidic residues" evidence="11">
    <location>
        <begin position="2471"/>
        <end position="2480"/>
    </location>
</feature>
<gene>
    <name evidence="13" type="ORF">BESB_026690</name>
</gene>
<protein>
    <recommendedName>
        <fullName evidence="10">E3 ubiquitin-protein ligase</fullName>
        <ecNumber evidence="10">2.3.2.27</ecNumber>
    </recommendedName>
</protein>
<keyword evidence="5 10" id="KW-0863">Zinc-finger</keyword>
<comment type="catalytic activity">
    <reaction evidence="1 10">
        <text>S-ubiquitinyl-[E2 ubiquitin-conjugating enzyme]-L-cysteine + [acceptor protein]-L-lysine = [E2 ubiquitin-conjugating enzyme]-L-cysteine + N(6)-ubiquitinyl-[acceptor protein]-L-lysine.</text>
        <dbReference type="EC" id="2.3.2.27"/>
    </reaction>
</comment>
<feature type="compositionally biased region" description="Pro residues" evidence="11">
    <location>
        <begin position="1531"/>
        <end position="1543"/>
    </location>
</feature>
<evidence type="ECO:0000313" key="14">
    <source>
        <dbReference type="Proteomes" id="UP000224006"/>
    </source>
</evidence>
<feature type="compositionally biased region" description="Acidic residues" evidence="11">
    <location>
        <begin position="2162"/>
        <end position="2175"/>
    </location>
</feature>
<feature type="compositionally biased region" description="Acidic residues" evidence="11">
    <location>
        <begin position="3615"/>
        <end position="3624"/>
    </location>
</feature>
<dbReference type="Pfam" id="PF18995">
    <property type="entry name" value="PRT6_C"/>
    <property type="match status" value="1"/>
</dbReference>
<accession>A0A2A9M136</accession>
<dbReference type="RefSeq" id="XP_029215704.1">
    <property type="nucleotide sequence ID" value="XM_029361349.1"/>
</dbReference>
<feature type="compositionally biased region" description="Basic and acidic residues" evidence="11">
    <location>
        <begin position="2497"/>
        <end position="2519"/>
    </location>
</feature>
<dbReference type="GO" id="GO:0016567">
    <property type="term" value="P:protein ubiquitination"/>
    <property type="evidence" value="ECO:0007669"/>
    <property type="project" value="UniProtKB-UniRule"/>
</dbReference>
<evidence type="ECO:0000259" key="12">
    <source>
        <dbReference type="PROSITE" id="PS51157"/>
    </source>
</evidence>
<feature type="compositionally biased region" description="Low complexity" evidence="11">
    <location>
        <begin position="744"/>
        <end position="756"/>
    </location>
</feature>
<keyword evidence="14" id="KW-1185">Reference proteome</keyword>
<evidence type="ECO:0000256" key="7">
    <source>
        <dbReference type="ARBA" id="ARBA00022833"/>
    </source>
</evidence>
<dbReference type="PANTHER" id="PTHR21497">
    <property type="entry name" value="UBIQUITIN LIGASE E3 ALPHA-RELATED"/>
    <property type="match status" value="1"/>
</dbReference>
<dbReference type="STRING" id="94643.A0A2A9M136"/>
<feature type="compositionally biased region" description="Basic and acidic residues" evidence="11">
    <location>
        <begin position="3154"/>
        <end position="3171"/>
    </location>
</feature>
<feature type="compositionally biased region" description="Basic and acidic residues" evidence="11">
    <location>
        <begin position="1385"/>
        <end position="1403"/>
    </location>
</feature>
<dbReference type="GO" id="GO:0008270">
    <property type="term" value="F:zinc ion binding"/>
    <property type="evidence" value="ECO:0007669"/>
    <property type="project" value="UniProtKB-UniRule"/>
</dbReference>
<feature type="compositionally biased region" description="Basic and acidic residues" evidence="11">
    <location>
        <begin position="3768"/>
        <end position="3784"/>
    </location>
</feature>
<dbReference type="OrthoDB" id="26387at2759"/>
<feature type="compositionally biased region" description="Basic and acidic residues" evidence="11">
    <location>
        <begin position="1358"/>
        <end position="1373"/>
    </location>
</feature>
<dbReference type="GeneID" id="40307721"/>
<organism evidence="13 14">
    <name type="scientific">Besnoitia besnoiti</name>
    <name type="common">Apicomplexan protozoan</name>
    <dbReference type="NCBI Taxonomy" id="94643"/>
    <lineage>
        <taxon>Eukaryota</taxon>
        <taxon>Sar</taxon>
        <taxon>Alveolata</taxon>
        <taxon>Apicomplexa</taxon>
        <taxon>Conoidasida</taxon>
        <taxon>Coccidia</taxon>
        <taxon>Eucoccidiorida</taxon>
        <taxon>Eimeriorina</taxon>
        <taxon>Sarcocystidae</taxon>
        <taxon>Besnoitia</taxon>
    </lineage>
</organism>
<dbReference type="GO" id="GO:0061630">
    <property type="term" value="F:ubiquitin protein ligase activity"/>
    <property type="evidence" value="ECO:0007669"/>
    <property type="project" value="UniProtKB-UniRule"/>
</dbReference>
<feature type="region of interest" description="Disordered" evidence="11">
    <location>
        <begin position="3269"/>
        <end position="3290"/>
    </location>
</feature>
<feature type="region of interest" description="Disordered" evidence="11">
    <location>
        <begin position="1512"/>
        <end position="1550"/>
    </location>
</feature>
<evidence type="ECO:0000256" key="9">
    <source>
        <dbReference type="PROSITE-ProRule" id="PRU00508"/>
    </source>
</evidence>
<dbReference type="EC" id="2.3.2.27" evidence="10"/>
<feature type="zinc finger region" description="UBR-type" evidence="9">
    <location>
        <begin position="121"/>
        <end position="191"/>
    </location>
</feature>
<dbReference type="SMART" id="SM00396">
    <property type="entry name" value="ZnF_UBR1"/>
    <property type="match status" value="1"/>
</dbReference>
<dbReference type="GO" id="GO:0071596">
    <property type="term" value="P:ubiquitin-dependent protein catabolic process via the N-end rule pathway"/>
    <property type="evidence" value="ECO:0007669"/>
    <property type="project" value="UniProtKB-UniRule"/>
</dbReference>
<feature type="compositionally biased region" description="Basic and acidic residues" evidence="11">
    <location>
        <begin position="4240"/>
        <end position="4273"/>
    </location>
</feature>
<feature type="compositionally biased region" description="Low complexity" evidence="11">
    <location>
        <begin position="3679"/>
        <end position="3688"/>
    </location>
</feature>
<feature type="region of interest" description="Disordered" evidence="11">
    <location>
        <begin position="724"/>
        <end position="788"/>
    </location>
</feature>
<dbReference type="UniPathway" id="UPA00143"/>
<dbReference type="VEuPathDB" id="ToxoDB:BESB_026690"/>
<dbReference type="FunFam" id="2.10.110.30:FF:000002">
    <property type="entry name" value="Putative e3 ubiquitin-protein ligase ubr3"/>
    <property type="match status" value="1"/>
</dbReference>
<feature type="compositionally biased region" description="Basic and acidic residues" evidence="11">
    <location>
        <begin position="767"/>
        <end position="788"/>
    </location>
</feature>
<feature type="compositionally biased region" description="Low complexity" evidence="11">
    <location>
        <begin position="2077"/>
        <end position="2089"/>
    </location>
</feature>
<feature type="region of interest" description="Disordered" evidence="11">
    <location>
        <begin position="3451"/>
        <end position="3483"/>
    </location>
</feature>
<feature type="compositionally biased region" description="Low complexity" evidence="11">
    <location>
        <begin position="1858"/>
        <end position="1888"/>
    </location>
</feature>
<feature type="region of interest" description="Disordered" evidence="11">
    <location>
        <begin position="2162"/>
        <end position="2330"/>
    </location>
</feature>
<feature type="compositionally biased region" description="Basic residues" evidence="11">
    <location>
        <begin position="3785"/>
        <end position="3801"/>
    </location>
</feature>
<evidence type="ECO:0000256" key="3">
    <source>
        <dbReference type="ARBA" id="ARBA00022679"/>
    </source>
</evidence>
<feature type="region of interest" description="Disordered" evidence="11">
    <location>
        <begin position="4091"/>
        <end position="4124"/>
    </location>
</feature>
<dbReference type="InterPro" id="IPR039164">
    <property type="entry name" value="UBR1-like"/>
</dbReference>
<feature type="compositionally biased region" description="Basic and acidic residues" evidence="11">
    <location>
        <begin position="4485"/>
        <end position="4503"/>
    </location>
</feature>
<keyword evidence="6 10" id="KW-0833">Ubl conjugation pathway</keyword>
<feature type="compositionally biased region" description="Low complexity" evidence="11">
    <location>
        <begin position="2834"/>
        <end position="2849"/>
    </location>
</feature>
<feature type="compositionally biased region" description="Low complexity" evidence="11">
    <location>
        <begin position="2529"/>
        <end position="2538"/>
    </location>
</feature>
<feature type="domain" description="UBR-type" evidence="12">
    <location>
        <begin position="121"/>
        <end position="191"/>
    </location>
</feature>
<feature type="compositionally biased region" description="Basic and acidic residues" evidence="11">
    <location>
        <begin position="3581"/>
        <end position="3601"/>
    </location>
</feature>
<dbReference type="CDD" id="cd19673">
    <property type="entry name" value="UBR-box_UBR3"/>
    <property type="match status" value="1"/>
</dbReference>
<dbReference type="Pfam" id="PF02207">
    <property type="entry name" value="zf-UBR"/>
    <property type="match status" value="1"/>
</dbReference>
<keyword evidence="3 10" id="KW-0808">Transferase</keyword>
<reference evidence="13 14" key="1">
    <citation type="submission" date="2017-09" db="EMBL/GenBank/DDBJ databases">
        <title>Genome sequencing of Besnoitia besnoiti strain Bb-Ger1.</title>
        <authorList>
            <person name="Schares G."/>
            <person name="Venepally P."/>
            <person name="Lorenzi H.A."/>
        </authorList>
    </citation>
    <scope>NUCLEOTIDE SEQUENCE [LARGE SCALE GENOMIC DNA]</scope>
    <source>
        <strain evidence="13 14">Bb-Ger1</strain>
    </source>
</reference>
<name>A0A2A9M136_BESBE</name>
<proteinExistence type="inferred from homology"/>